<feature type="compositionally biased region" description="Basic residues" evidence="1">
    <location>
        <begin position="9"/>
        <end position="18"/>
    </location>
</feature>
<protein>
    <submittedName>
        <fullName evidence="4">2OG-Fe(II) oxygenase superfamily protein</fullName>
    </submittedName>
</protein>
<feature type="region of interest" description="Disordered" evidence="1">
    <location>
        <begin position="1"/>
        <end position="20"/>
    </location>
</feature>
<comment type="caution">
    <text evidence="4">The sequence shown here is derived from an EMBL/GenBank/DDBJ whole genome shotgun (WGS) entry which is preliminary data.</text>
</comment>
<dbReference type="OrthoDB" id="288590at2759"/>
<name>A0A9K3PKS0_9STRA</name>
<evidence type="ECO:0000256" key="1">
    <source>
        <dbReference type="SAM" id="MobiDB-lite"/>
    </source>
</evidence>
<reference evidence="4" key="2">
    <citation type="submission" date="2021-04" db="EMBL/GenBank/DDBJ databases">
        <authorList>
            <person name="Podell S."/>
        </authorList>
    </citation>
    <scope>NUCLEOTIDE SEQUENCE</scope>
    <source>
        <strain evidence="4">Hildebrandi</strain>
    </source>
</reference>
<feature type="domain" description="Isopenicillin N synthase-like Fe(2+) 2OG dioxygenase" evidence="2">
    <location>
        <begin position="561"/>
        <end position="651"/>
    </location>
</feature>
<evidence type="ECO:0000259" key="2">
    <source>
        <dbReference type="Pfam" id="PF03171"/>
    </source>
</evidence>
<reference evidence="4" key="1">
    <citation type="journal article" date="2021" name="Sci. Rep.">
        <title>Diploid genomic architecture of Nitzschia inconspicua, an elite biomass production diatom.</title>
        <authorList>
            <person name="Oliver A."/>
            <person name="Podell S."/>
            <person name="Pinowska A."/>
            <person name="Traller J.C."/>
            <person name="Smith S.R."/>
            <person name="McClure R."/>
            <person name="Beliaev A."/>
            <person name="Bohutskyi P."/>
            <person name="Hill E.A."/>
            <person name="Rabines A."/>
            <person name="Zheng H."/>
            <person name="Allen L.Z."/>
            <person name="Kuo A."/>
            <person name="Grigoriev I.V."/>
            <person name="Allen A.E."/>
            <person name="Hazlebeck D."/>
            <person name="Allen E.E."/>
        </authorList>
    </citation>
    <scope>NUCLEOTIDE SEQUENCE</scope>
    <source>
        <strain evidence="4">Hildebrandi</strain>
    </source>
</reference>
<organism evidence="4 5">
    <name type="scientific">Nitzschia inconspicua</name>
    <dbReference type="NCBI Taxonomy" id="303405"/>
    <lineage>
        <taxon>Eukaryota</taxon>
        <taxon>Sar</taxon>
        <taxon>Stramenopiles</taxon>
        <taxon>Ochrophyta</taxon>
        <taxon>Bacillariophyta</taxon>
        <taxon>Bacillariophyceae</taxon>
        <taxon>Bacillariophycidae</taxon>
        <taxon>Bacillariales</taxon>
        <taxon>Bacillariaceae</taxon>
        <taxon>Nitzschia</taxon>
    </lineage>
</organism>
<dbReference type="InterPro" id="IPR050231">
    <property type="entry name" value="Iron_ascorbate_oxido_reductase"/>
</dbReference>
<dbReference type="Pfam" id="PF14226">
    <property type="entry name" value="DIOX_N"/>
    <property type="match status" value="1"/>
</dbReference>
<gene>
    <name evidence="4" type="ORF">IV203_010445</name>
</gene>
<dbReference type="InterPro" id="IPR026992">
    <property type="entry name" value="DIOX_N"/>
</dbReference>
<dbReference type="InterPro" id="IPR044861">
    <property type="entry name" value="IPNS-like_FE2OG_OXY"/>
</dbReference>
<dbReference type="Pfam" id="PF03171">
    <property type="entry name" value="2OG-FeII_Oxy"/>
    <property type="match status" value="1"/>
</dbReference>
<feature type="domain" description="Non-haem dioxygenase N-terminal" evidence="3">
    <location>
        <begin position="330"/>
        <end position="455"/>
    </location>
</feature>
<dbReference type="EMBL" id="JAGRRH010000018">
    <property type="protein sequence ID" value="KAG7351085.1"/>
    <property type="molecule type" value="Genomic_DNA"/>
</dbReference>
<dbReference type="Proteomes" id="UP000693970">
    <property type="component" value="Unassembled WGS sequence"/>
</dbReference>
<keyword evidence="5" id="KW-1185">Reference proteome</keyword>
<sequence length="693" mass="77460">MSDDATPVIRRRSPKSQRRRDGLIQFAHDCTSQNGEDGILRQIFEMMLPPNENGIRHCVDVGAWDGRHLSNTFSLLVGPKNESTTIAHDQHDDGSWIADRDSRSIWRGILIEADPGKFRELQSLHEPLGNTCLNVTVSSNAVSESSLASILQKSTVQQTLPLDFDFLCIDVDGADYWIFHDVLTNTSYRPKVICIEFNPTMPNDLVYIPPCNDNLRHGASLAALAELAEMHNYLLVETTIYNAFFLPKHLYEQRFQDLVPDTSIEALHETTMGTSLYQLYDGTLKLWGCKKLLWHRLPIEEERLQILSPSQRSFPFAPNVTSTTTEISDPVVDISAYCQAQVAEPLHSRRECASQLLEQLKSHGFVLVNGTGISAQLCRDALRMTHLFLQEADESVRRSCMSVRDRARRGYSPINTENFASLIGEQGPNDLVRKFRIGSESSTESSLLQPNIWPAPSEHWDDETCDEFRSVVEAYYDAICIAANSIVQCVCDALLQEDEGLAASLDFLSSSNSQQSSNQRNGIPTTGLAHKTSILTLLGYQTGSRHKKKHHKKNRAVHPLVAAHTDVGVITVLLYDSGDCAVLQRQVSNSESDKGKFKDVVLPYPVPDDPIFVVNIADCLSALSHDTLPSTIHRVVPAEGSIPRNCLALFVGFDPDQELKLKEGKTVSYETWRKDRIAESQKVLRNRMSVSTS</sequence>
<dbReference type="PANTHER" id="PTHR47990">
    <property type="entry name" value="2-OXOGLUTARATE (2OG) AND FE(II)-DEPENDENT OXYGENASE SUPERFAMILY PROTEIN-RELATED"/>
    <property type="match status" value="1"/>
</dbReference>
<accession>A0A9K3PKS0</accession>
<proteinExistence type="predicted"/>
<evidence type="ECO:0000313" key="5">
    <source>
        <dbReference type="Proteomes" id="UP000693970"/>
    </source>
</evidence>
<evidence type="ECO:0000259" key="3">
    <source>
        <dbReference type="Pfam" id="PF14226"/>
    </source>
</evidence>
<dbReference type="AlphaFoldDB" id="A0A9K3PKS0"/>
<evidence type="ECO:0000313" key="4">
    <source>
        <dbReference type="EMBL" id="KAG7351085.1"/>
    </source>
</evidence>